<organism evidence="3 4">
    <name type="scientific">Acetobacter orientalis</name>
    <dbReference type="NCBI Taxonomy" id="146474"/>
    <lineage>
        <taxon>Bacteria</taxon>
        <taxon>Pseudomonadati</taxon>
        <taxon>Pseudomonadota</taxon>
        <taxon>Alphaproteobacteria</taxon>
        <taxon>Acetobacterales</taxon>
        <taxon>Acetobacteraceae</taxon>
        <taxon>Acetobacter</taxon>
    </lineage>
</organism>
<dbReference type="EMBL" id="AP018515">
    <property type="protein sequence ID" value="BBC80261.1"/>
    <property type="molecule type" value="Genomic_DNA"/>
</dbReference>
<evidence type="ECO:0000259" key="1">
    <source>
        <dbReference type="Pfam" id="PF04865"/>
    </source>
</evidence>
<dbReference type="Pfam" id="PF04865">
    <property type="entry name" value="Baseplate_J"/>
    <property type="match status" value="1"/>
</dbReference>
<accession>A0A2Z5ZIF0</accession>
<dbReference type="KEGG" id="aot:AcetOri_orf02864"/>
<dbReference type="InterPro" id="IPR052399">
    <property type="entry name" value="Phage_Baseplate_Assmbl_Protein"/>
</dbReference>
<dbReference type="PANTHER" id="PTHR37829:SF3">
    <property type="entry name" value="PROTEIN JAYE-RELATED"/>
    <property type="match status" value="1"/>
</dbReference>
<dbReference type="PANTHER" id="PTHR37829">
    <property type="entry name" value="PHAGE-LIKE ELEMENT PBSX PROTEIN XKDT"/>
    <property type="match status" value="1"/>
</dbReference>
<dbReference type="Pfam" id="PF26079">
    <property type="entry name" value="Baseplate_J_C"/>
    <property type="match status" value="1"/>
</dbReference>
<reference evidence="3 4" key="1">
    <citation type="submission" date="2018-02" db="EMBL/GenBank/DDBJ databases">
        <title>Acetobacter orientalis genome.</title>
        <authorList>
            <person name="Nakashima N."/>
            <person name="Tamura T."/>
        </authorList>
    </citation>
    <scope>NUCLEOTIDE SEQUENCE [LARGE SCALE GENOMIC DNA]</scope>
    <source>
        <strain evidence="3 4">FAN1</strain>
    </source>
</reference>
<evidence type="ECO:0000313" key="4">
    <source>
        <dbReference type="Proteomes" id="UP000270034"/>
    </source>
</evidence>
<dbReference type="Proteomes" id="UP000270034">
    <property type="component" value="Chromosome"/>
</dbReference>
<proteinExistence type="predicted"/>
<evidence type="ECO:0000313" key="3">
    <source>
        <dbReference type="EMBL" id="BBC80261.1"/>
    </source>
</evidence>
<name>A0A2Z5ZIF0_9PROT</name>
<dbReference type="InterPro" id="IPR058530">
    <property type="entry name" value="Baseplate_J-like_C"/>
</dbReference>
<feature type="domain" description="Baseplate protein J-like barrel" evidence="1">
    <location>
        <begin position="89"/>
        <end position="167"/>
    </location>
</feature>
<dbReference type="AlphaFoldDB" id="A0A2Z5ZIF0"/>
<feature type="domain" description="Baseplate J-like C-terminal" evidence="2">
    <location>
        <begin position="284"/>
        <end position="364"/>
    </location>
</feature>
<gene>
    <name evidence="3" type="ORF">AcetOrient_orf02864</name>
</gene>
<evidence type="ECO:0000259" key="2">
    <source>
        <dbReference type="Pfam" id="PF26079"/>
    </source>
</evidence>
<dbReference type="InterPro" id="IPR006949">
    <property type="entry name" value="Barrel_Baseplate_J-like"/>
</dbReference>
<protein>
    <submittedName>
        <fullName evidence="3">Baseplate J family protein</fullName>
    </submittedName>
</protein>
<sequence length="364" mass="37752">MAYVTPTYTSLRDKGTQQLINDMGVQLTPISGFRSLAKMNAKGISYAYSYLANIEKQSCPSTATGAFLDGWGEVAGETRKTPSYATGVVTITGTAGASVPKGTVLVRSDGVTFTTDGATVIGEQQAITCTTVGVTGNTPVGTPLAVQVGSLIGVDRNITALSAITGGTAAEDDDTYRDRIIKALSNKNVGGSASDHVNWALAVSGVVQAWCSEMPLQGSVVVVYVMGDRSNQYSGYPQGTSGTASNEKRWTNATGDLLTAANGMWSKRPAAEIMVLTSPVPQAIDLTISGMTSATAATQQAVKDALTLFFNLYGNPLGTTITTTQLVQVIEAVSNTAGFVLESPTSSITLPVGYLPALGMVSFI</sequence>